<feature type="domain" description="Aldehyde dehydrogenase" evidence="4">
    <location>
        <begin position="15"/>
        <end position="476"/>
    </location>
</feature>
<keyword evidence="6" id="KW-1185">Reference proteome</keyword>
<comment type="similarity">
    <text evidence="3">Belongs to the aldehyde dehydrogenase family.</text>
</comment>
<reference evidence="5 6" key="1">
    <citation type="submission" date="2019-07" db="EMBL/GenBank/DDBJ databases">
        <title>SAR11 Genome Evolution.</title>
        <authorList>
            <person name="Giovannoni S."/>
        </authorList>
    </citation>
    <scope>NUCLEOTIDE SEQUENCE [LARGE SCALE GENOMIC DNA]</scope>
    <source>
        <strain evidence="5 6">HTCC9565</strain>
    </source>
</reference>
<proteinExistence type="inferred from homology"/>
<sequence>MTKIQNFKMYIDGQWIDSESGKTIETLNPENNEVWATVPEASTKDVDRAVKAAQKAFETSWANLYPRDRAKYLRSLANQLRENAEHLGAIETKDTGKIFRETKTQANYIAEYYDYFAGLADKIEGTVVPIDKPDMQVTTTRIPIGVVAAIIPWNSQMLLTAVKLAPALAMGNTVVIKASELAPVTLLEFAKLVDKSGIPKGVVNVITGLGEPCGKALTAHDLVERIAFTGGPETAKHIIKNSAENLSQVSLELGGKSPVVVFNDAEQENALNGITAGIFGASGQSCIAGSRLYIQSGIYDEFLDKLVAKAEKIKLGAPMDKDTQMGPLNSFKQLENIEKNIKATIEQGGKVKCGGKRSSISNKGYYFPATIIECKNHNLPTAENELFGPVLSVMKFDTEEEAIKQMNDNKYGLSSGVYTTNLGRGMRVSKAVRAGIVFVNTYRLISPMAPFGGIKDSGYGKEAGIESVKEYTRIKTTWYNSSDKPMTDPFTMG</sequence>
<dbReference type="RefSeq" id="WP_169036138.1">
    <property type="nucleotide sequence ID" value="NZ_LANA01000001.1"/>
</dbReference>
<dbReference type="EMBL" id="LANA01000001">
    <property type="protein sequence ID" value="NMN67658.1"/>
    <property type="molecule type" value="Genomic_DNA"/>
</dbReference>
<evidence type="ECO:0000256" key="2">
    <source>
        <dbReference type="PROSITE-ProRule" id="PRU10007"/>
    </source>
</evidence>
<feature type="active site" evidence="2">
    <location>
        <position position="252"/>
    </location>
</feature>
<gene>
    <name evidence="5" type="ORF">VP91_00008050</name>
</gene>
<evidence type="ECO:0000256" key="1">
    <source>
        <dbReference type="ARBA" id="ARBA00023002"/>
    </source>
</evidence>
<dbReference type="InterPro" id="IPR016163">
    <property type="entry name" value="Ald_DH_C"/>
</dbReference>
<evidence type="ECO:0000313" key="5">
    <source>
        <dbReference type="EMBL" id="NMN67658.1"/>
    </source>
</evidence>
<dbReference type="InterPro" id="IPR015590">
    <property type="entry name" value="Aldehyde_DH_dom"/>
</dbReference>
<name>A0ABX1T0M3_PELUQ</name>
<protein>
    <submittedName>
        <fullName evidence="5">Aldehyde dehydrogenase (NAD+)/betaine-aldehyde dehydrogenase</fullName>
    </submittedName>
</protein>
<dbReference type="PROSITE" id="PS00070">
    <property type="entry name" value="ALDEHYDE_DEHYDR_CYS"/>
    <property type="match status" value="1"/>
</dbReference>
<evidence type="ECO:0000313" key="6">
    <source>
        <dbReference type="Proteomes" id="UP001166004"/>
    </source>
</evidence>
<dbReference type="CDD" id="cd07114">
    <property type="entry name" value="ALDH_DhaS"/>
    <property type="match status" value="1"/>
</dbReference>
<dbReference type="Pfam" id="PF00171">
    <property type="entry name" value="Aldedh"/>
    <property type="match status" value="1"/>
</dbReference>
<dbReference type="InterPro" id="IPR029510">
    <property type="entry name" value="Ald_DH_CS_GLU"/>
</dbReference>
<dbReference type="Proteomes" id="UP001166004">
    <property type="component" value="Unassembled WGS sequence"/>
</dbReference>
<dbReference type="Gene3D" id="3.40.309.10">
    <property type="entry name" value="Aldehyde Dehydrogenase, Chain A, domain 2"/>
    <property type="match status" value="1"/>
</dbReference>
<comment type="caution">
    <text evidence="5">The sequence shown here is derived from an EMBL/GenBank/DDBJ whole genome shotgun (WGS) entry which is preliminary data.</text>
</comment>
<dbReference type="InterPro" id="IPR016161">
    <property type="entry name" value="Ald_DH/histidinol_DH"/>
</dbReference>
<dbReference type="SUPFAM" id="SSF53720">
    <property type="entry name" value="ALDH-like"/>
    <property type="match status" value="1"/>
</dbReference>
<dbReference type="InterPro" id="IPR016162">
    <property type="entry name" value="Ald_DH_N"/>
</dbReference>
<keyword evidence="1 3" id="KW-0560">Oxidoreductase</keyword>
<dbReference type="PANTHER" id="PTHR11699">
    <property type="entry name" value="ALDEHYDE DEHYDROGENASE-RELATED"/>
    <property type="match status" value="1"/>
</dbReference>
<evidence type="ECO:0000259" key="4">
    <source>
        <dbReference type="Pfam" id="PF00171"/>
    </source>
</evidence>
<accession>A0ABX1T0M3</accession>
<evidence type="ECO:0000256" key="3">
    <source>
        <dbReference type="RuleBase" id="RU003345"/>
    </source>
</evidence>
<dbReference type="PROSITE" id="PS00687">
    <property type="entry name" value="ALDEHYDE_DEHYDR_GLU"/>
    <property type="match status" value="1"/>
</dbReference>
<dbReference type="InterPro" id="IPR016160">
    <property type="entry name" value="Ald_DH_CS_CYS"/>
</dbReference>
<dbReference type="Gene3D" id="3.40.605.10">
    <property type="entry name" value="Aldehyde Dehydrogenase, Chain A, domain 1"/>
    <property type="match status" value="1"/>
</dbReference>
<organism evidence="5 6">
    <name type="scientific">Pelagibacter ubique</name>
    <dbReference type="NCBI Taxonomy" id="198252"/>
    <lineage>
        <taxon>Bacteria</taxon>
        <taxon>Pseudomonadati</taxon>
        <taxon>Pseudomonadota</taxon>
        <taxon>Alphaproteobacteria</taxon>
        <taxon>Candidatus Pelagibacterales</taxon>
        <taxon>Candidatus Pelagibacteraceae</taxon>
        <taxon>Candidatus Pelagibacter</taxon>
    </lineage>
</organism>